<accession>A0ABN1LA10</accession>
<organism evidence="2 3">
    <name type="scientific">Colwellia asteriadis</name>
    <dbReference type="NCBI Taxonomy" id="517723"/>
    <lineage>
        <taxon>Bacteria</taxon>
        <taxon>Pseudomonadati</taxon>
        <taxon>Pseudomonadota</taxon>
        <taxon>Gammaproteobacteria</taxon>
        <taxon>Alteromonadales</taxon>
        <taxon>Colwelliaceae</taxon>
        <taxon>Colwellia</taxon>
    </lineage>
</organism>
<feature type="domain" description="GST C-terminal" evidence="1">
    <location>
        <begin position="110"/>
        <end position="241"/>
    </location>
</feature>
<dbReference type="InterPro" id="IPR010987">
    <property type="entry name" value="Glutathione-S-Trfase_C-like"/>
</dbReference>
<dbReference type="EMBL" id="BAAAFA010000011">
    <property type="protein sequence ID" value="GAA0821967.1"/>
    <property type="molecule type" value="Genomic_DNA"/>
</dbReference>
<evidence type="ECO:0000313" key="2">
    <source>
        <dbReference type="EMBL" id="GAA0821967.1"/>
    </source>
</evidence>
<evidence type="ECO:0000313" key="3">
    <source>
        <dbReference type="Proteomes" id="UP001500021"/>
    </source>
</evidence>
<dbReference type="RefSeq" id="WP_343818472.1">
    <property type="nucleotide sequence ID" value="NZ_BAAAFA010000011.1"/>
</dbReference>
<dbReference type="PANTHER" id="PTHR43968:SF6">
    <property type="entry name" value="GLUTATHIONE S-TRANSFERASE OMEGA"/>
    <property type="match status" value="1"/>
</dbReference>
<dbReference type="Gene3D" id="3.40.30.10">
    <property type="entry name" value="Glutaredoxin"/>
    <property type="match status" value="1"/>
</dbReference>
<dbReference type="SUPFAM" id="SSF47616">
    <property type="entry name" value="GST C-terminal domain-like"/>
    <property type="match status" value="1"/>
</dbReference>
<dbReference type="CDD" id="cd03196">
    <property type="entry name" value="GST_C_5"/>
    <property type="match status" value="1"/>
</dbReference>
<keyword evidence="3" id="KW-1185">Reference proteome</keyword>
<evidence type="ECO:0000259" key="1">
    <source>
        <dbReference type="PROSITE" id="PS50405"/>
    </source>
</evidence>
<protein>
    <submittedName>
        <fullName evidence="2">Glutathione S-transferase</fullName>
    </submittedName>
</protein>
<dbReference type="Pfam" id="PF13417">
    <property type="entry name" value="GST_N_3"/>
    <property type="match status" value="1"/>
</dbReference>
<gene>
    <name evidence="2" type="ORF">GCM10009111_29630</name>
</gene>
<proteinExistence type="predicted"/>
<dbReference type="InterPro" id="IPR036282">
    <property type="entry name" value="Glutathione-S-Trfase_C_sf"/>
</dbReference>
<dbReference type="Gene3D" id="1.20.1050.10">
    <property type="match status" value="1"/>
</dbReference>
<dbReference type="SUPFAM" id="SSF52833">
    <property type="entry name" value="Thioredoxin-like"/>
    <property type="match status" value="1"/>
</dbReference>
<comment type="caution">
    <text evidence="2">The sequence shown here is derived from an EMBL/GenBank/DDBJ whole genome shotgun (WGS) entry which is preliminary data.</text>
</comment>
<dbReference type="InterPro" id="IPR004045">
    <property type="entry name" value="Glutathione_S-Trfase_N"/>
</dbReference>
<reference evidence="2 3" key="1">
    <citation type="journal article" date="2019" name="Int. J. Syst. Evol. Microbiol.">
        <title>The Global Catalogue of Microorganisms (GCM) 10K type strain sequencing project: providing services to taxonomists for standard genome sequencing and annotation.</title>
        <authorList>
            <consortium name="The Broad Institute Genomics Platform"/>
            <consortium name="The Broad Institute Genome Sequencing Center for Infectious Disease"/>
            <person name="Wu L."/>
            <person name="Ma J."/>
        </authorList>
    </citation>
    <scope>NUCLEOTIDE SEQUENCE [LARGE SCALE GENOMIC DNA]</scope>
    <source>
        <strain evidence="2 3">JCM 15608</strain>
    </source>
</reference>
<dbReference type="Pfam" id="PF13410">
    <property type="entry name" value="GST_C_2"/>
    <property type="match status" value="1"/>
</dbReference>
<dbReference type="PANTHER" id="PTHR43968">
    <property type="match status" value="1"/>
</dbReference>
<name>A0ABN1LA10_9GAMM</name>
<dbReference type="InterPro" id="IPR050983">
    <property type="entry name" value="GST_Omega/HSP26"/>
</dbReference>
<dbReference type="InterPro" id="IPR036249">
    <property type="entry name" value="Thioredoxin-like_sf"/>
</dbReference>
<dbReference type="PROSITE" id="PS50405">
    <property type="entry name" value="GST_CTER"/>
    <property type="match status" value="1"/>
</dbReference>
<dbReference type="Proteomes" id="UP001500021">
    <property type="component" value="Unassembled WGS sequence"/>
</dbReference>
<sequence>MNSSTKEKIPHKVDERQSLPVLYSLRNCPYAMRARMAIFKTKQIIQLRDIVLSNKPSEMIAASTKATVPVLVLADGSVIDESLAIMLWALQQSDPNDLLHQKSHNTANNKNTLTAMLVLIAEFDTDFKSCLEQYKCAKRYQEDNVVECRIACEQYLQRLEQRLTQHPFLMSDKESLTDIALMPFIRQFARVERQWYLQSPYPKVRQWLNNYLQSPMFTKVMAKYPLWLDNHEVVLFGDKQH</sequence>